<evidence type="ECO:0000256" key="9">
    <source>
        <dbReference type="ARBA" id="ARBA00048693"/>
    </source>
</evidence>
<evidence type="ECO:0000313" key="14">
    <source>
        <dbReference type="EMBL" id="KAG2445964.1"/>
    </source>
</evidence>
<keyword evidence="10" id="KW-0150">Chloroplast</keyword>
<dbReference type="OrthoDB" id="34999at2759"/>
<dbReference type="InterPro" id="IPR011775">
    <property type="entry name" value="Mg_chelatase_ATPase-isu"/>
</dbReference>
<evidence type="ECO:0000256" key="7">
    <source>
        <dbReference type="ARBA" id="ARBA00023171"/>
    </source>
</evidence>
<keyword evidence="6 10" id="KW-0067">ATP-binding</keyword>
<dbReference type="AlphaFoldDB" id="A0A835WEC6"/>
<dbReference type="Pfam" id="PF17863">
    <property type="entry name" value="AAA_lid_2"/>
    <property type="match status" value="1"/>
</dbReference>
<dbReference type="PANTHER" id="PTHR32039:SF9">
    <property type="entry name" value="MAGNESIUM-CHELATASE SUBUNIT CHLI-2, CHLOROPLASTIC"/>
    <property type="match status" value="1"/>
</dbReference>
<dbReference type="InterPro" id="IPR045006">
    <property type="entry name" value="CHLI-like"/>
</dbReference>
<dbReference type="SUPFAM" id="SSF52540">
    <property type="entry name" value="P-loop containing nucleoside triphosphate hydrolases"/>
    <property type="match status" value="1"/>
</dbReference>
<dbReference type="PANTHER" id="PTHR32039">
    <property type="entry name" value="MAGNESIUM-CHELATASE SUBUNIT CHLI"/>
    <property type="match status" value="1"/>
</dbReference>
<evidence type="ECO:0000256" key="11">
    <source>
        <dbReference type="SAM" id="MobiDB-lite"/>
    </source>
</evidence>
<evidence type="ECO:0000256" key="3">
    <source>
        <dbReference type="ARBA" id="ARBA00022531"/>
    </source>
</evidence>
<gene>
    <name evidence="14" type="ORF">HXX76_000567</name>
</gene>
<reference evidence="14" key="1">
    <citation type="journal article" date="2020" name="bioRxiv">
        <title>Comparative genomics of Chlamydomonas.</title>
        <authorList>
            <person name="Craig R.J."/>
            <person name="Hasan A.R."/>
            <person name="Ness R.W."/>
            <person name="Keightley P.D."/>
        </authorList>
    </citation>
    <scope>NUCLEOTIDE SEQUENCE</scope>
    <source>
        <strain evidence="14">SAG 7.73</strain>
    </source>
</reference>
<evidence type="ECO:0000256" key="4">
    <source>
        <dbReference type="ARBA" id="ARBA00022598"/>
    </source>
</evidence>
<name>A0A835WEC6_CHLIN</name>
<dbReference type="InterPro" id="IPR000523">
    <property type="entry name" value="Mg_chelatse_chII-like_cat_dom"/>
</dbReference>
<keyword evidence="7 10" id="KW-0149">Chlorophyll biosynthesis</keyword>
<dbReference type="EMBL" id="JAEHOC010000001">
    <property type="protein sequence ID" value="KAG2445964.1"/>
    <property type="molecule type" value="Genomic_DNA"/>
</dbReference>
<comment type="caution">
    <text evidence="14">The sequence shown here is derived from an EMBL/GenBank/DDBJ whole genome shotgun (WGS) entry which is preliminary data.</text>
</comment>
<keyword evidence="4 10" id="KW-0436">Ligase</keyword>
<organism evidence="14 15">
    <name type="scientific">Chlamydomonas incerta</name>
    <dbReference type="NCBI Taxonomy" id="51695"/>
    <lineage>
        <taxon>Eukaryota</taxon>
        <taxon>Viridiplantae</taxon>
        <taxon>Chlorophyta</taxon>
        <taxon>core chlorophytes</taxon>
        <taxon>Chlorophyceae</taxon>
        <taxon>CS clade</taxon>
        <taxon>Chlamydomonadales</taxon>
        <taxon>Chlamydomonadaceae</taxon>
        <taxon>Chlamydomonas</taxon>
    </lineage>
</organism>
<dbReference type="InterPro" id="IPR041628">
    <property type="entry name" value="ChlI/MoxR_AAA_lid"/>
</dbReference>
<keyword evidence="10" id="KW-0934">Plastid</keyword>
<keyword evidence="3 10" id="KW-0602">Photosynthesis</keyword>
<evidence type="ECO:0000256" key="2">
    <source>
        <dbReference type="ARBA" id="ARBA00005799"/>
    </source>
</evidence>
<dbReference type="GO" id="GO:0009570">
    <property type="term" value="C:chloroplast stroma"/>
    <property type="evidence" value="ECO:0007669"/>
    <property type="project" value="TreeGrafter"/>
</dbReference>
<comment type="similarity">
    <text evidence="2 10">Belongs to the Mg-chelatase subunits D/I family.</text>
</comment>
<evidence type="ECO:0000259" key="13">
    <source>
        <dbReference type="Pfam" id="PF17863"/>
    </source>
</evidence>
<dbReference type="Gene3D" id="3.40.50.300">
    <property type="entry name" value="P-loop containing nucleotide triphosphate hydrolases"/>
    <property type="match status" value="1"/>
</dbReference>
<dbReference type="Gene3D" id="1.10.8.80">
    <property type="entry name" value="Magnesium chelatase subunit I, C-Terminal domain"/>
    <property type="match status" value="1"/>
</dbReference>
<evidence type="ECO:0000259" key="12">
    <source>
        <dbReference type="Pfam" id="PF01078"/>
    </source>
</evidence>
<comment type="activity regulation">
    <text evidence="10">Redox regulation; active in reducing conditions, inactive in oxidizing conditions.</text>
</comment>
<dbReference type="Pfam" id="PF01078">
    <property type="entry name" value="Mg_chelatase"/>
    <property type="match status" value="1"/>
</dbReference>
<keyword evidence="15" id="KW-1185">Reference proteome</keyword>
<dbReference type="Proteomes" id="UP000650467">
    <property type="component" value="Unassembled WGS sequence"/>
</dbReference>
<dbReference type="UniPathway" id="UPA00668"/>
<comment type="subunit">
    <text evidence="8">The magnesium chelatase complex is a heterotrimer consisting of subunits CHLI, CHLD and CHLH.</text>
</comment>
<keyword evidence="5 10" id="KW-0547">Nucleotide-binding</keyword>
<dbReference type="FunFam" id="3.40.50.300:FF:000601">
    <property type="entry name" value="Mg-protoporphyrin IX chelatase"/>
    <property type="match status" value="1"/>
</dbReference>
<dbReference type="GO" id="GO:0016851">
    <property type="term" value="F:magnesium chelatase activity"/>
    <property type="evidence" value="ECO:0007669"/>
    <property type="project" value="UniProtKB-UniRule"/>
</dbReference>
<evidence type="ECO:0000256" key="5">
    <source>
        <dbReference type="ARBA" id="ARBA00022741"/>
    </source>
</evidence>
<proteinExistence type="inferred from homology"/>
<evidence type="ECO:0000313" key="15">
    <source>
        <dbReference type="Proteomes" id="UP000650467"/>
    </source>
</evidence>
<evidence type="ECO:0000256" key="1">
    <source>
        <dbReference type="ARBA" id="ARBA00005173"/>
    </source>
</evidence>
<protein>
    <recommendedName>
        <fullName evidence="10">Mg-protoporphyrin IX chelatase</fullName>
        <ecNumber evidence="10">6.6.1.1</ecNumber>
    </recommendedName>
</protein>
<dbReference type="GO" id="GO:0015995">
    <property type="term" value="P:chlorophyll biosynthetic process"/>
    <property type="evidence" value="ECO:0007669"/>
    <property type="project" value="UniProtKB-UniPathway"/>
</dbReference>
<dbReference type="GO" id="GO:0015979">
    <property type="term" value="P:photosynthesis"/>
    <property type="evidence" value="ECO:0007669"/>
    <property type="project" value="UniProtKB-UniRule"/>
</dbReference>
<comment type="catalytic activity">
    <reaction evidence="9 10">
        <text>protoporphyrin IX + Mg(2+) + ATP + H2O = Mg-protoporphyrin IX + ADP + phosphate + 3 H(+)</text>
        <dbReference type="Rhea" id="RHEA:13961"/>
        <dbReference type="ChEBI" id="CHEBI:15377"/>
        <dbReference type="ChEBI" id="CHEBI:15378"/>
        <dbReference type="ChEBI" id="CHEBI:18420"/>
        <dbReference type="ChEBI" id="CHEBI:30616"/>
        <dbReference type="ChEBI" id="CHEBI:43474"/>
        <dbReference type="ChEBI" id="CHEBI:57306"/>
        <dbReference type="ChEBI" id="CHEBI:60492"/>
        <dbReference type="ChEBI" id="CHEBI:456216"/>
        <dbReference type="EC" id="6.6.1.1"/>
    </reaction>
</comment>
<comment type="pathway">
    <text evidence="1 10">Porphyrin-containing compound metabolism; chlorophyll biosynthesis.</text>
</comment>
<feature type="compositionally biased region" description="Basic and acidic residues" evidence="11">
    <location>
        <begin position="387"/>
        <end position="411"/>
    </location>
</feature>
<dbReference type="NCBIfam" id="TIGR02030">
    <property type="entry name" value="BchI-ChlI"/>
    <property type="match status" value="1"/>
</dbReference>
<dbReference type="EC" id="6.6.1.1" evidence="10"/>
<dbReference type="InterPro" id="IPR027417">
    <property type="entry name" value="P-loop_NTPase"/>
</dbReference>
<evidence type="ECO:0000256" key="8">
    <source>
        <dbReference type="ARBA" id="ARBA00038576"/>
    </source>
</evidence>
<dbReference type="GO" id="GO:0005524">
    <property type="term" value="F:ATP binding"/>
    <property type="evidence" value="ECO:0007669"/>
    <property type="project" value="UniProtKB-UniRule"/>
</dbReference>
<comment type="function">
    <text evidence="10">Involved in chlorophyll biosynthesis. Catalyzes the insertion of magnesium ion into protoporphyrin IX to yield Mg-protoporphyrin IX.</text>
</comment>
<feature type="domain" description="Magnesium chelatase ChlI-like catalytic" evidence="12">
    <location>
        <begin position="156"/>
        <end position="227"/>
    </location>
</feature>
<comment type="subunit">
    <text evidence="10">The magnesium chelatase complex is a heterotrimer consisting of subunits CHLI, CHLD, AND CHLH.</text>
</comment>
<accession>A0A835WEC6</accession>
<evidence type="ECO:0000256" key="10">
    <source>
        <dbReference type="RuleBase" id="RU362087"/>
    </source>
</evidence>
<sequence>MQSLQGQRAFTAVRQGRAGPLRTRLVVRSSVAVPSTKAAKKPNFPFVKIQGQEEMKLALLLNVVDPNIGGVLVMGDRGTAKSVAVRALVDMLPDIDVVEGDAFNSSPTDPKFMGPDTLQRFRNGEKLPTVRIRTPLVELPLGATEDRICGTIDIEKALTQGIKAYEPGLLAKANRGILYVDEVNLLDDGLVDVVLDSSASGLNTVEREGVSIVHPARFIMIGSGNPQEGELRPQLLDRFGMSVNVSTLQDTKQRTQLVMDRLAYEADPDAFVDSCKAEQTALTDKLEAARQRLRAVKISEELQILISDICSRLDVDGLRGDIVINRAAKALVAFEGRSEVTKNDIERVISGCLNHRLRKDPLDPIDSGTKVAILFKRLTDPEIMKREAEAQKKKEEAAAKAKAEGKPERPTGAKAGAWAGLPPARR</sequence>
<feature type="region of interest" description="Disordered" evidence="11">
    <location>
        <begin position="387"/>
        <end position="426"/>
    </location>
</feature>
<evidence type="ECO:0000256" key="6">
    <source>
        <dbReference type="ARBA" id="ARBA00022840"/>
    </source>
</evidence>
<comment type="subcellular location">
    <subcellularLocation>
        <location evidence="10">Plastid</location>
        <location evidence="10">Chloroplast</location>
    </subcellularLocation>
</comment>
<feature type="domain" description="ChlI/MoxR AAA lid" evidence="13">
    <location>
        <begin position="306"/>
        <end position="365"/>
    </location>
</feature>